<evidence type="ECO:0000256" key="1">
    <source>
        <dbReference type="ARBA" id="ARBA00004184"/>
    </source>
</evidence>
<accession>A0A1L7XC24</accession>
<proteinExistence type="inferred from homology"/>
<evidence type="ECO:0000256" key="8">
    <source>
        <dbReference type="RuleBase" id="RU365086"/>
    </source>
</evidence>
<comment type="subunit">
    <text evidence="3">Homodimer.</text>
</comment>
<evidence type="ECO:0000256" key="6">
    <source>
        <dbReference type="ARBA" id="ARBA00023136"/>
    </source>
</evidence>
<dbReference type="Gene3D" id="3.40.630.30">
    <property type="match status" value="1"/>
</dbReference>
<organism evidence="10 11">
    <name type="scientific">Phialocephala subalpina</name>
    <dbReference type="NCBI Taxonomy" id="576137"/>
    <lineage>
        <taxon>Eukaryota</taxon>
        <taxon>Fungi</taxon>
        <taxon>Dikarya</taxon>
        <taxon>Ascomycota</taxon>
        <taxon>Pezizomycotina</taxon>
        <taxon>Leotiomycetes</taxon>
        <taxon>Helotiales</taxon>
        <taxon>Mollisiaceae</taxon>
        <taxon>Phialocephala</taxon>
        <taxon>Phialocephala fortinii species complex</taxon>
    </lineage>
</organism>
<dbReference type="Pfam" id="PF00583">
    <property type="entry name" value="Acetyltransf_1"/>
    <property type="match status" value="1"/>
</dbReference>
<reference evidence="10 11" key="1">
    <citation type="submission" date="2016-03" db="EMBL/GenBank/DDBJ databases">
        <authorList>
            <person name="Ploux O."/>
        </authorList>
    </citation>
    <scope>NUCLEOTIDE SEQUENCE [LARGE SCALE GENOMIC DNA]</scope>
    <source>
        <strain evidence="10 11">UAMH 11012</strain>
    </source>
</reference>
<evidence type="ECO:0000313" key="10">
    <source>
        <dbReference type="EMBL" id="CZR62572.1"/>
    </source>
</evidence>
<dbReference type="InterPro" id="IPR039143">
    <property type="entry name" value="GNPNAT1-like"/>
</dbReference>
<comment type="similarity">
    <text evidence="8">Belongs to the acetyltransferase family. GNA1 subfamily.</text>
</comment>
<comment type="catalytic activity">
    <reaction evidence="8">
        <text>D-glucosamine 6-phosphate + acetyl-CoA = N-acetyl-D-glucosamine 6-phosphate + CoA + H(+)</text>
        <dbReference type="Rhea" id="RHEA:10292"/>
        <dbReference type="ChEBI" id="CHEBI:15378"/>
        <dbReference type="ChEBI" id="CHEBI:57287"/>
        <dbReference type="ChEBI" id="CHEBI:57288"/>
        <dbReference type="ChEBI" id="CHEBI:57513"/>
        <dbReference type="ChEBI" id="CHEBI:58725"/>
        <dbReference type="EC" id="2.3.1.4"/>
    </reaction>
</comment>
<feature type="domain" description="N-acetyltransferase" evidence="9">
    <location>
        <begin position="25"/>
        <end position="174"/>
    </location>
</feature>
<dbReference type="OrthoDB" id="10039976at2759"/>
<protein>
    <recommendedName>
        <fullName evidence="8">Glucosamine 6-phosphate N-acetyltransferase</fullName>
        <ecNumber evidence="8">2.3.1.4</ecNumber>
    </recommendedName>
</protein>
<keyword evidence="6" id="KW-0472">Membrane</keyword>
<keyword evidence="11" id="KW-1185">Reference proteome</keyword>
<dbReference type="InterPro" id="IPR016181">
    <property type="entry name" value="Acyl_CoA_acyltransferase"/>
</dbReference>
<dbReference type="Proteomes" id="UP000184330">
    <property type="component" value="Unassembled WGS sequence"/>
</dbReference>
<sequence length="177" mass="20177">MATPKGLFSPDLISPKVASAFPESYQIRPLEQEDYHKGFFECIQVLTSTGDVSEEQFNERYDWMKTKGEGIHYFLVIEHQNQIVGTGTIVVERKFIHNLGNIAHIEEIAIRKEHQGKKLGLKMIQALSSLAKNVGCYKSILGCSEENEPFYVKCGFEKGGRTMKQYYEEAMLAYERG</sequence>
<evidence type="ECO:0000256" key="3">
    <source>
        <dbReference type="ARBA" id="ARBA00011738"/>
    </source>
</evidence>
<dbReference type="AlphaFoldDB" id="A0A1L7XC24"/>
<keyword evidence="4 8" id="KW-0808">Transferase</keyword>
<keyword evidence="5" id="KW-0256">Endoplasmic reticulum</keyword>
<gene>
    <name evidence="10" type="ORF">PAC_12469</name>
</gene>
<dbReference type="GO" id="GO:0004343">
    <property type="term" value="F:glucosamine 6-phosphate N-acetyltransferase activity"/>
    <property type="evidence" value="ECO:0007669"/>
    <property type="project" value="UniProtKB-UniRule"/>
</dbReference>
<dbReference type="InterPro" id="IPR000182">
    <property type="entry name" value="GNAT_dom"/>
</dbReference>
<dbReference type="SUPFAM" id="SSF55729">
    <property type="entry name" value="Acyl-CoA N-acyltransferases (Nat)"/>
    <property type="match status" value="1"/>
</dbReference>
<name>A0A1L7XC24_9HELO</name>
<evidence type="ECO:0000256" key="2">
    <source>
        <dbReference type="ARBA" id="ARBA00004586"/>
    </source>
</evidence>
<dbReference type="EMBL" id="FJOG01000021">
    <property type="protein sequence ID" value="CZR62572.1"/>
    <property type="molecule type" value="Genomic_DNA"/>
</dbReference>
<evidence type="ECO:0000256" key="7">
    <source>
        <dbReference type="ARBA" id="ARBA00023315"/>
    </source>
</evidence>
<dbReference type="GO" id="GO:0006048">
    <property type="term" value="P:UDP-N-acetylglucosamine biosynthetic process"/>
    <property type="evidence" value="ECO:0007669"/>
    <property type="project" value="UniProtKB-UniRule"/>
</dbReference>
<dbReference type="UniPathway" id="UPA00113">
    <property type="reaction ID" value="UER00529"/>
</dbReference>
<dbReference type="EC" id="2.3.1.4" evidence="8"/>
<evidence type="ECO:0000256" key="5">
    <source>
        <dbReference type="ARBA" id="ARBA00022824"/>
    </source>
</evidence>
<dbReference type="PANTHER" id="PTHR13355:SF11">
    <property type="entry name" value="GLUCOSAMINE 6-PHOSPHATE N-ACETYLTRANSFERASE"/>
    <property type="match status" value="1"/>
</dbReference>
<dbReference type="PANTHER" id="PTHR13355">
    <property type="entry name" value="GLUCOSAMINE 6-PHOSPHATE N-ACETYLTRANSFERASE"/>
    <property type="match status" value="1"/>
</dbReference>
<dbReference type="CDD" id="cd04301">
    <property type="entry name" value="NAT_SF"/>
    <property type="match status" value="1"/>
</dbReference>
<evidence type="ECO:0000256" key="4">
    <source>
        <dbReference type="ARBA" id="ARBA00022679"/>
    </source>
</evidence>
<evidence type="ECO:0000259" key="9">
    <source>
        <dbReference type="PROSITE" id="PS51186"/>
    </source>
</evidence>
<comment type="subcellular location">
    <subcellularLocation>
        <location evidence="1">Endomembrane system</location>
        <topology evidence="1">Peripheral membrane protein</topology>
    </subcellularLocation>
    <subcellularLocation>
        <location evidence="2">Endoplasmic reticulum membrane</location>
    </subcellularLocation>
</comment>
<evidence type="ECO:0000313" key="11">
    <source>
        <dbReference type="Proteomes" id="UP000184330"/>
    </source>
</evidence>
<comment type="pathway">
    <text evidence="8">Nucleotide-sugar biosynthesis; UDP-N-acetyl-alpha-D-glucosamine biosynthesis; N-acetyl-alpha-D-glucosamine 1-phosphate from alpha-D-glucosamine 6-phosphate (route I): step 1/2.</text>
</comment>
<dbReference type="STRING" id="576137.A0A1L7XC24"/>
<keyword evidence="7 8" id="KW-0012">Acyltransferase</keyword>
<dbReference type="GO" id="GO:0005789">
    <property type="term" value="C:endoplasmic reticulum membrane"/>
    <property type="evidence" value="ECO:0007669"/>
    <property type="project" value="UniProtKB-SubCell"/>
</dbReference>
<dbReference type="PROSITE" id="PS51186">
    <property type="entry name" value="GNAT"/>
    <property type="match status" value="1"/>
</dbReference>
<dbReference type="FunFam" id="3.40.630.30:FF:000048">
    <property type="entry name" value="Glucosamine 6-phosphate N-acetyltransferase"/>
    <property type="match status" value="1"/>
</dbReference>